<evidence type="ECO:0000313" key="5">
    <source>
        <dbReference type="Proteomes" id="UP000682195"/>
    </source>
</evidence>
<evidence type="ECO:0000259" key="3">
    <source>
        <dbReference type="Pfam" id="PF22335"/>
    </source>
</evidence>
<dbReference type="InterPro" id="IPR043128">
    <property type="entry name" value="Rev_trsase/Diguanyl_cyclase"/>
</dbReference>
<sequence>MTKYLYGASVQGIQQFIFQTNELKDIVGASELVEFICTRLFKEVVGKGWTEANQIISAAGNVKYIFEKKDECENVVRNFPRKVMTEAPGITISQAVVELKEDFTQSINELEKKLRSQRNKPCKSITTGRLGVQRSSQTGLPITELNKEKRYDASTYAKRKHNNLISLCKKSFGSQVVLDKTSIPFDVEKITGKNDWIAIIHADGNGLGQVVQKIGHHIDDFKRFSKELNRATIAAANDAFQKVSPENGWKDAIPIRPIVLGGDDMTVIIRGELAIEYVTEFMHKFEKYSSEGELKSILEKAGMKRLTACTGVAFIKSSYPFYYGYALAEQLCKYAKKETVTRTSSLMFHKVQDSFIKDYEDIKLRELKTINGNSLCFGPYYLNEREGKEGYYTIEKLNALSMQLIEDKNEGMKTGIRQWLTLMHEDEAKADQRLKRLKTLNGNKDSISIVDALTKGRKITENEMAFPAYDVLSYLTIKNQQTKEDAQ</sequence>
<dbReference type="Gene3D" id="3.30.70.270">
    <property type="match status" value="1"/>
</dbReference>
<accession>A0ABX7XMD0</accession>
<proteinExistence type="predicted"/>
<keyword evidence="5" id="KW-1185">Reference proteome</keyword>
<dbReference type="Proteomes" id="UP000682195">
    <property type="component" value="Chromosome 1"/>
</dbReference>
<keyword evidence="1" id="KW-0547">Nucleotide-binding</keyword>
<evidence type="ECO:0000313" key="4">
    <source>
        <dbReference type="EMBL" id="QUB74800.1"/>
    </source>
</evidence>
<dbReference type="Pfam" id="PF22335">
    <property type="entry name" value="Cas10-Cmr2_palm2"/>
    <property type="match status" value="1"/>
</dbReference>
<feature type="domain" description="Cas10/Cmr2 second palm" evidence="3">
    <location>
        <begin position="197"/>
        <end position="339"/>
    </location>
</feature>
<evidence type="ECO:0000256" key="2">
    <source>
        <dbReference type="ARBA" id="ARBA00023118"/>
    </source>
</evidence>
<organism evidence="4 5">
    <name type="scientific">Prevotella melaninogenica</name>
    <dbReference type="NCBI Taxonomy" id="28132"/>
    <lineage>
        <taxon>Bacteria</taxon>
        <taxon>Pseudomonadati</taxon>
        <taxon>Bacteroidota</taxon>
        <taxon>Bacteroidia</taxon>
        <taxon>Bacteroidales</taxon>
        <taxon>Prevotellaceae</taxon>
        <taxon>Prevotella</taxon>
    </lineage>
</organism>
<keyword evidence="2" id="KW-0051">Antiviral defense</keyword>
<reference evidence="4 5" key="1">
    <citation type="submission" date="2021-03" db="EMBL/GenBank/DDBJ databases">
        <title>Human Oral Microbial Genomes.</title>
        <authorList>
            <person name="Johnston C.D."/>
            <person name="Chen T."/>
            <person name="Dewhirst F.E."/>
        </authorList>
    </citation>
    <scope>NUCLEOTIDE SEQUENCE [LARGE SCALE GENOMIC DNA]</scope>
    <source>
        <strain evidence="4 5">F0054</strain>
    </source>
</reference>
<gene>
    <name evidence="4" type="ORF">J5A58_04425</name>
</gene>
<evidence type="ECO:0000256" key="1">
    <source>
        <dbReference type="ARBA" id="ARBA00022741"/>
    </source>
</evidence>
<dbReference type="EMBL" id="CP072361">
    <property type="protein sequence ID" value="QUB74800.1"/>
    <property type="molecule type" value="Genomic_DNA"/>
</dbReference>
<protein>
    <recommendedName>
        <fullName evidence="3">Cas10/Cmr2 second palm domain-containing protein</fullName>
    </recommendedName>
</protein>
<name>A0ABX7XMD0_9BACT</name>
<dbReference type="RefSeq" id="WP_211806962.1">
    <property type="nucleotide sequence ID" value="NZ_CP072361.1"/>
</dbReference>
<dbReference type="InterPro" id="IPR054767">
    <property type="entry name" value="Cas10-Cmr2_palm2"/>
</dbReference>